<reference evidence="2 3" key="1">
    <citation type="submission" date="2024-04" db="EMBL/GenBank/DDBJ databases">
        <authorList>
            <person name="Rising A."/>
            <person name="Reimegard J."/>
            <person name="Sonavane S."/>
            <person name="Akerstrom W."/>
            <person name="Nylinder S."/>
            <person name="Hedman E."/>
            <person name="Kallberg Y."/>
        </authorList>
    </citation>
    <scope>NUCLEOTIDE SEQUENCE [LARGE SCALE GENOMIC DNA]</scope>
</reference>
<feature type="region of interest" description="Disordered" evidence="1">
    <location>
        <begin position="361"/>
        <end position="584"/>
    </location>
</feature>
<gene>
    <name evidence="2" type="ORF">LARSCL_LOCUS5423</name>
</gene>
<dbReference type="EMBL" id="CAXIEN010000050">
    <property type="protein sequence ID" value="CAL1270664.1"/>
    <property type="molecule type" value="Genomic_DNA"/>
</dbReference>
<feature type="compositionally biased region" description="Low complexity" evidence="1">
    <location>
        <begin position="393"/>
        <end position="408"/>
    </location>
</feature>
<feature type="region of interest" description="Disordered" evidence="1">
    <location>
        <begin position="1"/>
        <end position="57"/>
    </location>
</feature>
<feature type="compositionally biased region" description="Polar residues" evidence="1">
    <location>
        <begin position="726"/>
        <end position="748"/>
    </location>
</feature>
<feature type="region of interest" description="Disordered" evidence="1">
    <location>
        <begin position="692"/>
        <end position="820"/>
    </location>
</feature>
<feature type="compositionally biased region" description="Basic and acidic residues" evidence="1">
    <location>
        <begin position="1"/>
        <end position="14"/>
    </location>
</feature>
<feature type="compositionally biased region" description="Polar residues" evidence="1">
    <location>
        <begin position="551"/>
        <end position="567"/>
    </location>
</feature>
<evidence type="ECO:0000256" key="1">
    <source>
        <dbReference type="SAM" id="MobiDB-lite"/>
    </source>
</evidence>
<evidence type="ECO:0000313" key="2">
    <source>
        <dbReference type="EMBL" id="CAL1270664.1"/>
    </source>
</evidence>
<feature type="compositionally biased region" description="Polar residues" evidence="1">
    <location>
        <begin position="250"/>
        <end position="263"/>
    </location>
</feature>
<comment type="caution">
    <text evidence="2">The sequence shown here is derived from an EMBL/GenBank/DDBJ whole genome shotgun (WGS) entry which is preliminary data.</text>
</comment>
<keyword evidence="3" id="KW-1185">Reference proteome</keyword>
<feature type="compositionally biased region" description="Polar residues" evidence="1">
    <location>
        <begin position="807"/>
        <end position="820"/>
    </location>
</feature>
<sequence>MGEDRTTCSEKKPNDVIAPPCRHRHSSVISSCSEDAETESTSTGYPQSPDEEKEEELEYGPGIVNKLRTRFLSITLKQNRGINNMRRSCSMENLLDQDRPCKSLDKNLGMVNGGGVQTSTPWGNLKKAKSMDSLLMEMQPESPSMKDLHLETNGESKKIPKIVKNRESGLSRLCDEELPKPDTVKTYKRMFEPAESRRGSHCRRPPVLRASAKSCAASKINGVATNTSAKVNGVTVKSKCSAKQSPPVKAQSTPESAPATNGNVKKPVVNGEPSRPLYNGCHIVKASPVKINNSALKNGKDVEKNLNSINRLLNKKEVHFSNKADVIINGNGCHNEILKIKTNDDAVKRFNKPVVNNMIVNGNLKPKVPSNRPSLKSPKPVLNKSEEQKLNDKITPPKLKPKLTNGLKKPFEVEHKIAPKVPPKEIPKDPEQNKSKVESKSPESEKEEIKFPVDDEKKDVAEVLSENKVNGDIPPTVETNPEKEVKLSLEDIPPHTPTESKIREDIKPIVKENPKISERTVQSDIKSTTNKLPKAPALNSPVKTENGLIPNLSTDKSQNSKQETVQDTEVKRDFRSVKKQKTPPQTTSIVFDFRGKDVVPHVAVMPTPFGCKSLHSKKRPVVDGKEVSNSNGVATDDEDEDYVDYSVPPPCGVIFEGENVKIGRGSILATRNKDLKITFDDEVDGNTFVYPSETSLLEDMDRSLSPTTPPENEIIPNGQPPPASSKLKTNTSIGNSSAGGLSTYTPSVLRTVDNFEPGMFRPSSAPAEKEDEKNRNSEEEENKEIRDEHEGDASSEMLKPADPDLISSWSLSAGTSDLLF</sequence>
<feature type="compositionally biased region" description="Basic and acidic residues" evidence="1">
    <location>
        <begin position="480"/>
        <end position="518"/>
    </location>
</feature>
<feature type="region of interest" description="Disordered" evidence="1">
    <location>
        <begin position="622"/>
        <end position="645"/>
    </location>
</feature>
<evidence type="ECO:0000313" key="3">
    <source>
        <dbReference type="Proteomes" id="UP001497382"/>
    </source>
</evidence>
<feature type="compositionally biased region" description="Basic and acidic residues" evidence="1">
    <location>
        <begin position="767"/>
        <end position="792"/>
    </location>
</feature>
<proteinExistence type="predicted"/>
<feature type="region of interest" description="Disordered" evidence="1">
    <location>
        <begin position="238"/>
        <end position="271"/>
    </location>
</feature>
<feature type="compositionally biased region" description="Polar residues" evidence="1">
    <location>
        <begin position="519"/>
        <end position="531"/>
    </location>
</feature>
<protein>
    <submittedName>
        <fullName evidence="2">Uncharacterized protein</fullName>
    </submittedName>
</protein>
<dbReference type="Proteomes" id="UP001497382">
    <property type="component" value="Unassembled WGS sequence"/>
</dbReference>
<accession>A0AAV1ZHV0</accession>
<dbReference type="AlphaFoldDB" id="A0AAV1ZHV0"/>
<organism evidence="2 3">
    <name type="scientific">Larinioides sclopetarius</name>
    <dbReference type="NCBI Taxonomy" id="280406"/>
    <lineage>
        <taxon>Eukaryota</taxon>
        <taxon>Metazoa</taxon>
        <taxon>Ecdysozoa</taxon>
        <taxon>Arthropoda</taxon>
        <taxon>Chelicerata</taxon>
        <taxon>Arachnida</taxon>
        <taxon>Araneae</taxon>
        <taxon>Araneomorphae</taxon>
        <taxon>Entelegynae</taxon>
        <taxon>Araneoidea</taxon>
        <taxon>Araneidae</taxon>
        <taxon>Larinioides</taxon>
    </lineage>
</organism>
<name>A0AAV1ZHV0_9ARAC</name>
<feature type="compositionally biased region" description="Polar residues" evidence="1">
    <location>
        <begin position="27"/>
        <end position="46"/>
    </location>
</feature>
<feature type="compositionally biased region" description="Basic and acidic residues" evidence="1">
    <location>
        <begin position="409"/>
        <end position="461"/>
    </location>
</feature>